<organism evidence="5 6">
    <name type="scientific">Hartmannibacter diazotrophicus</name>
    <dbReference type="NCBI Taxonomy" id="1482074"/>
    <lineage>
        <taxon>Bacteria</taxon>
        <taxon>Pseudomonadati</taxon>
        <taxon>Pseudomonadota</taxon>
        <taxon>Alphaproteobacteria</taxon>
        <taxon>Hyphomicrobiales</taxon>
        <taxon>Pleomorphomonadaceae</taxon>
        <taxon>Hartmannibacter</taxon>
    </lineage>
</organism>
<dbReference type="Gene3D" id="1.10.10.10">
    <property type="entry name" value="Winged helix-like DNA-binding domain superfamily/Winged helix DNA-binding domain"/>
    <property type="match status" value="1"/>
</dbReference>
<protein>
    <submittedName>
        <fullName evidence="5">Glycerol-3-phosphate regulon repressor</fullName>
    </submittedName>
</protein>
<dbReference type="InterPro" id="IPR018356">
    <property type="entry name" value="Tscrpt_reg_HTH_DeoR_CS"/>
</dbReference>
<proteinExistence type="predicted"/>
<evidence type="ECO:0000313" key="6">
    <source>
        <dbReference type="Proteomes" id="UP000223606"/>
    </source>
</evidence>
<dbReference type="Gene3D" id="3.40.50.1360">
    <property type="match status" value="1"/>
</dbReference>
<dbReference type="RefSeq" id="WP_245884003.1">
    <property type="nucleotide sequence ID" value="NZ_LT960614.1"/>
</dbReference>
<dbReference type="PRINTS" id="PR00037">
    <property type="entry name" value="HTHLACR"/>
</dbReference>
<keyword evidence="6" id="KW-1185">Reference proteome</keyword>
<feature type="domain" description="HTH deoR-type" evidence="4">
    <location>
        <begin position="7"/>
        <end position="62"/>
    </location>
</feature>
<dbReference type="SMART" id="SM00420">
    <property type="entry name" value="HTH_DEOR"/>
    <property type="match status" value="1"/>
</dbReference>
<dbReference type="SUPFAM" id="SSF46785">
    <property type="entry name" value="Winged helix' DNA-binding domain"/>
    <property type="match status" value="1"/>
</dbReference>
<dbReference type="GO" id="GO:0003677">
    <property type="term" value="F:DNA binding"/>
    <property type="evidence" value="ECO:0007669"/>
    <property type="project" value="UniProtKB-KW"/>
</dbReference>
<dbReference type="AlphaFoldDB" id="A0A2C9DBE0"/>
<dbReference type="InterPro" id="IPR036390">
    <property type="entry name" value="WH_DNA-bd_sf"/>
</dbReference>
<evidence type="ECO:0000256" key="2">
    <source>
        <dbReference type="ARBA" id="ARBA00023125"/>
    </source>
</evidence>
<dbReference type="PANTHER" id="PTHR30363">
    <property type="entry name" value="HTH-TYPE TRANSCRIPTIONAL REGULATOR SRLR-RELATED"/>
    <property type="match status" value="1"/>
</dbReference>
<dbReference type="Proteomes" id="UP000223606">
    <property type="component" value="Chromosome 1"/>
</dbReference>
<dbReference type="InterPro" id="IPR036388">
    <property type="entry name" value="WH-like_DNA-bd_sf"/>
</dbReference>
<keyword evidence="2" id="KW-0238">DNA-binding</keyword>
<name>A0A2C9DBE0_9HYPH</name>
<evidence type="ECO:0000256" key="3">
    <source>
        <dbReference type="ARBA" id="ARBA00023163"/>
    </source>
</evidence>
<gene>
    <name evidence="5" type="primary">glpR_3</name>
    <name evidence="5" type="ORF">HDIA_4035</name>
</gene>
<dbReference type="Pfam" id="PF00455">
    <property type="entry name" value="DeoRC"/>
    <property type="match status" value="1"/>
</dbReference>
<reference evidence="6" key="1">
    <citation type="submission" date="2017-09" db="EMBL/GenBank/DDBJ databases">
        <title>Genome sequence of Nannocystis excedens DSM 71.</title>
        <authorList>
            <person name="Blom J."/>
        </authorList>
    </citation>
    <scope>NUCLEOTIDE SEQUENCE [LARGE SCALE GENOMIC DNA]</scope>
    <source>
        <strain evidence="6">type strain: E19</strain>
    </source>
</reference>
<accession>A0A2C9DBE0</accession>
<dbReference type="SMART" id="SM01134">
    <property type="entry name" value="DeoRC"/>
    <property type="match status" value="1"/>
</dbReference>
<dbReference type="InterPro" id="IPR037171">
    <property type="entry name" value="NagB/RpiA_transferase-like"/>
</dbReference>
<dbReference type="PROSITE" id="PS51000">
    <property type="entry name" value="HTH_DEOR_2"/>
    <property type="match status" value="1"/>
</dbReference>
<dbReference type="InterPro" id="IPR050313">
    <property type="entry name" value="Carb_Metab_HTH_regulators"/>
</dbReference>
<dbReference type="SUPFAM" id="SSF100950">
    <property type="entry name" value="NagB/RpiA/CoA transferase-like"/>
    <property type="match status" value="1"/>
</dbReference>
<dbReference type="Pfam" id="PF08220">
    <property type="entry name" value="HTH_DeoR"/>
    <property type="match status" value="1"/>
</dbReference>
<dbReference type="PROSITE" id="PS00894">
    <property type="entry name" value="HTH_DEOR_1"/>
    <property type="match status" value="1"/>
</dbReference>
<dbReference type="GO" id="GO:0003700">
    <property type="term" value="F:DNA-binding transcription factor activity"/>
    <property type="evidence" value="ECO:0007669"/>
    <property type="project" value="InterPro"/>
</dbReference>
<keyword evidence="1" id="KW-0805">Transcription regulation</keyword>
<dbReference type="InterPro" id="IPR014036">
    <property type="entry name" value="DeoR-like_C"/>
</dbReference>
<evidence type="ECO:0000256" key="1">
    <source>
        <dbReference type="ARBA" id="ARBA00023015"/>
    </source>
</evidence>
<keyword evidence="3" id="KW-0804">Transcription</keyword>
<sequence>MKRSMKPHERQLQIDEMIRREGELSVETLAHRFDVSMETIRRDLTQLADGGRVEKVHGGARRPRLIAEGSFSERLGTEAAAKTRIGRRLADAVEMNETLFIDTGSTTLAAAEFLASIPGLTVITNSWRLAERMDKAGSDAAIYLLGGRYHGDNAETTGPTAIEQIAAFQADRAILTVAAISPEVGAMDASFEEAQVARAMIAHARTVTVLADSSKFGRRAAFSVCLCNEIDLLISDTQLDEAHRTALADMGVEVWH</sequence>
<evidence type="ECO:0000313" key="5">
    <source>
        <dbReference type="EMBL" id="SON57576.1"/>
    </source>
</evidence>
<dbReference type="PANTHER" id="PTHR30363:SF44">
    <property type="entry name" value="AGA OPERON TRANSCRIPTIONAL REPRESSOR-RELATED"/>
    <property type="match status" value="1"/>
</dbReference>
<dbReference type="EMBL" id="LT960614">
    <property type="protein sequence ID" value="SON57576.1"/>
    <property type="molecule type" value="Genomic_DNA"/>
</dbReference>
<dbReference type="InterPro" id="IPR001034">
    <property type="entry name" value="DeoR_HTH"/>
</dbReference>
<evidence type="ECO:0000259" key="4">
    <source>
        <dbReference type="PROSITE" id="PS51000"/>
    </source>
</evidence>
<dbReference type="KEGG" id="hdi:HDIA_4035"/>